<evidence type="ECO:0000256" key="6">
    <source>
        <dbReference type="ARBA" id="ARBA00022989"/>
    </source>
</evidence>
<feature type="transmembrane region" description="Helical" evidence="8">
    <location>
        <begin position="12"/>
        <end position="33"/>
    </location>
</feature>
<reference evidence="10 11" key="1">
    <citation type="submission" date="2021-03" db="EMBL/GenBank/DDBJ databases">
        <title>Sequencing the genomes of 1000 actinobacteria strains.</title>
        <authorList>
            <person name="Klenk H.-P."/>
        </authorList>
    </citation>
    <scope>NUCLEOTIDE SEQUENCE [LARGE SCALE GENOMIC DNA]</scope>
    <source>
        <strain evidence="10 11">DSM 15797</strain>
    </source>
</reference>
<evidence type="ECO:0000256" key="8">
    <source>
        <dbReference type="SAM" id="Phobius"/>
    </source>
</evidence>
<dbReference type="InterPro" id="IPR004812">
    <property type="entry name" value="Efflux_drug-R_Bcr/CmlA"/>
</dbReference>
<evidence type="ECO:0000259" key="9">
    <source>
        <dbReference type="PROSITE" id="PS50850"/>
    </source>
</evidence>
<dbReference type="EMBL" id="JAGIOF010000001">
    <property type="protein sequence ID" value="MBP2384729.1"/>
    <property type="molecule type" value="Genomic_DNA"/>
</dbReference>
<dbReference type="Pfam" id="PF07690">
    <property type="entry name" value="MFS_1"/>
    <property type="match status" value="1"/>
</dbReference>
<keyword evidence="3" id="KW-0813">Transport</keyword>
<dbReference type="Proteomes" id="UP001296993">
    <property type="component" value="Unassembled WGS sequence"/>
</dbReference>
<feature type="transmembrane region" description="Helical" evidence="8">
    <location>
        <begin position="45"/>
        <end position="65"/>
    </location>
</feature>
<feature type="transmembrane region" description="Helical" evidence="8">
    <location>
        <begin position="214"/>
        <end position="234"/>
    </location>
</feature>
<feature type="transmembrane region" description="Helical" evidence="8">
    <location>
        <begin position="102"/>
        <end position="123"/>
    </location>
</feature>
<protein>
    <submittedName>
        <fullName evidence="10">DHA1 family bicyclomycin/chloramphenicol resistance-like MFS transporter</fullName>
    </submittedName>
</protein>
<dbReference type="PROSITE" id="PS00216">
    <property type="entry name" value="SUGAR_TRANSPORT_1"/>
    <property type="match status" value="1"/>
</dbReference>
<evidence type="ECO:0000256" key="7">
    <source>
        <dbReference type="ARBA" id="ARBA00023136"/>
    </source>
</evidence>
<evidence type="ECO:0000313" key="11">
    <source>
        <dbReference type="Proteomes" id="UP001296993"/>
    </source>
</evidence>
<dbReference type="PANTHER" id="PTHR23502:SF132">
    <property type="entry name" value="POLYAMINE TRANSPORTER 2-RELATED"/>
    <property type="match status" value="1"/>
</dbReference>
<dbReference type="SUPFAM" id="SSF103473">
    <property type="entry name" value="MFS general substrate transporter"/>
    <property type="match status" value="1"/>
</dbReference>
<dbReference type="NCBIfam" id="TIGR00710">
    <property type="entry name" value="efflux_Bcr_CflA"/>
    <property type="match status" value="1"/>
</dbReference>
<dbReference type="PROSITE" id="PS50850">
    <property type="entry name" value="MFS"/>
    <property type="match status" value="1"/>
</dbReference>
<dbReference type="RefSeq" id="WP_209995423.1">
    <property type="nucleotide sequence ID" value="NZ_BAAAJY010000006.1"/>
</dbReference>
<evidence type="ECO:0000256" key="1">
    <source>
        <dbReference type="ARBA" id="ARBA00004651"/>
    </source>
</evidence>
<feature type="transmembrane region" description="Helical" evidence="8">
    <location>
        <begin position="308"/>
        <end position="333"/>
    </location>
</feature>
<evidence type="ECO:0000313" key="10">
    <source>
        <dbReference type="EMBL" id="MBP2384729.1"/>
    </source>
</evidence>
<keyword evidence="11" id="KW-1185">Reference proteome</keyword>
<dbReference type="InterPro" id="IPR036259">
    <property type="entry name" value="MFS_trans_sf"/>
</dbReference>
<comment type="subcellular location">
    <subcellularLocation>
        <location evidence="1">Cell membrane</location>
        <topology evidence="1">Multi-pass membrane protein</topology>
    </subcellularLocation>
</comment>
<feature type="transmembrane region" description="Helical" evidence="8">
    <location>
        <begin position="371"/>
        <end position="391"/>
    </location>
</feature>
<keyword evidence="5 8" id="KW-0812">Transmembrane</keyword>
<sequence length="414" mass="42293">MTQSSKTSASLIAMLALLSAIGPFAIDMYLPAFPQMMSNLGTSAATVQLTLTAFMLGMALGQLVIGPLSDQFGRRKPLLMGAIACMAASVLCAVAPNVEILIGMRFLQGFAGAAGVVLARAIVSDSARGPQSAKMFSIMMTVGGIAPILSPLAGSSVIAFTGWRGVFWALAILNVIMVIGSVYLVKETLPKEGRSKGGIKALASNAGGVLRNKAFLGFTFAFAFSMAAMFGYIAASPFVFQNILGLGTTAFSLVFALNALGLTITSIIAMKLVDRVGPLRMTYIGVTGLTVFSAGLLAVIALGETPLIPTLALVFLALASLGFVFGNATALATDQVKEHAGSGSAIIGALQFTLAAVASPLVGLAGEDNAVPMALVMLAGGIIALLSMIALTRGAATTTGTELQEVHPEAVPTP</sequence>
<evidence type="ECO:0000256" key="5">
    <source>
        <dbReference type="ARBA" id="ARBA00022692"/>
    </source>
</evidence>
<organism evidence="10 11">
    <name type="scientific">Paeniglutamicibacter kerguelensis</name>
    <dbReference type="NCBI Taxonomy" id="254788"/>
    <lineage>
        <taxon>Bacteria</taxon>
        <taxon>Bacillati</taxon>
        <taxon>Actinomycetota</taxon>
        <taxon>Actinomycetes</taxon>
        <taxon>Micrococcales</taxon>
        <taxon>Micrococcaceae</taxon>
        <taxon>Paeniglutamicibacter</taxon>
    </lineage>
</organism>
<dbReference type="CDD" id="cd17320">
    <property type="entry name" value="MFS_MdfA_MDR_like"/>
    <property type="match status" value="1"/>
</dbReference>
<evidence type="ECO:0000256" key="3">
    <source>
        <dbReference type="ARBA" id="ARBA00022448"/>
    </source>
</evidence>
<evidence type="ECO:0000256" key="2">
    <source>
        <dbReference type="ARBA" id="ARBA00006236"/>
    </source>
</evidence>
<feature type="transmembrane region" description="Helical" evidence="8">
    <location>
        <begin position="166"/>
        <end position="185"/>
    </location>
</feature>
<feature type="domain" description="Major facilitator superfamily (MFS) profile" evidence="9">
    <location>
        <begin position="11"/>
        <end position="399"/>
    </location>
</feature>
<dbReference type="InterPro" id="IPR011701">
    <property type="entry name" value="MFS"/>
</dbReference>
<keyword evidence="4" id="KW-1003">Cell membrane</keyword>
<feature type="transmembrane region" description="Helical" evidence="8">
    <location>
        <begin position="77"/>
        <end position="96"/>
    </location>
</feature>
<dbReference type="InterPro" id="IPR020846">
    <property type="entry name" value="MFS_dom"/>
</dbReference>
<dbReference type="PANTHER" id="PTHR23502">
    <property type="entry name" value="MAJOR FACILITATOR SUPERFAMILY"/>
    <property type="match status" value="1"/>
</dbReference>
<dbReference type="InterPro" id="IPR005829">
    <property type="entry name" value="Sugar_transporter_CS"/>
</dbReference>
<accession>A0ABS4XAL1</accession>
<comment type="similarity">
    <text evidence="2">Belongs to the major facilitator superfamily. Bcr/CmlA family.</text>
</comment>
<feature type="transmembrane region" description="Helical" evidence="8">
    <location>
        <begin position="281"/>
        <end position="302"/>
    </location>
</feature>
<comment type="caution">
    <text evidence="10">The sequence shown here is derived from an EMBL/GenBank/DDBJ whole genome shotgun (WGS) entry which is preliminary data.</text>
</comment>
<dbReference type="Gene3D" id="1.20.1720.10">
    <property type="entry name" value="Multidrug resistance protein D"/>
    <property type="match status" value="1"/>
</dbReference>
<feature type="transmembrane region" description="Helical" evidence="8">
    <location>
        <begin position="135"/>
        <end position="160"/>
    </location>
</feature>
<feature type="transmembrane region" description="Helical" evidence="8">
    <location>
        <begin position="246"/>
        <end position="269"/>
    </location>
</feature>
<keyword evidence="7 8" id="KW-0472">Membrane</keyword>
<proteinExistence type="inferred from homology"/>
<name>A0ABS4XAL1_9MICC</name>
<feature type="transmembrane region" description="Helical" evidence="8">
    <location>
        <begin position="345"/>
        <end position="365"/>
    </location>
</feature>
<gene>
    <name evidence="10" type="ORF">JOF47_000240</name>
</gene>
<keyword evidence="6 8" id="KW-1133">Transmembrane helix</keyword>
<evidence type="ECO:0000256" key="4">
    <source>
        <dbReference type="ARBA" id="ARBA00022475"/>
    </source>
</evidence>